<protein>
    <submittedName>
        <fullName evidence="3">Class III signal peptide-containing protein</fullName>
    </submittedName>
</protein>
<dbReference type="GeneID" id="58977741"/>
<feature type="compositionally biased region" description="Polar residues" evidence="1">
    <location>
        <begin position="67"/>
        <end position="77"/>
    </location>
</feature>
<keyword evidence="4" id="KW-1185">Reference proteome</keyword>
<proteinExistence type="predicted"/>
<feature type="region of interest" description="Disordered" evidence="1">
    <location>
        <begin position="44"/>
        <end position="77"/>
    </location>
</feature>
<evidence type="ECO:0000313" key="3">
    <source>
        <dbReference type="EMBL" id="MEJ8543133.1"/>
    </source>
</evidence>
<feature type="transmembrane region" description="Helical" evidence="2">
    <location>
        <begin position="16"/>
        <end position="34"/>
    </location>
</feature>
<comment type="caution">
    <text evidence="3">The sequence shown here is derived from an EMBL/GenBank/DDBJ whole genome shotgun (WGS) entry which is preliminary data.</text>
</comment>
<accession>A0ABU8TXH4</accession>
<keyword evidence="2" id="KW-1133">Transmembrane helix</keyword>
<keyword evidence="2" id="KW-0472">Membrane</keyword>
<evidence type="ECO:0000256" key="2">
    <source>
        <dbReference type="SAM" id="Phobius"/>
    </source>
</evidence>
<reference evidence="3 4" key="1">
    <citation type="submission" date="2023-12" db="EMBL/GenBank/DDBJ databases">
        <title>Phenotypic and Genomic Characterization of Methanothermobacter wolfeii Strain BSEL, a CO2-Capturing Archaeon with Minimal Nutrient Requirements.</title>
        <authorList>
            <person name="Ale Enriquez F."/>
            <person name="Ahring B.K."/>
        </authorList>
    </citation>
    <scope>NUCLEOTIDE SEQUENCE [LARGE SCALE GENOMIC DNA]</scope>
    <source>
        <strain evidence="3 4">BSEL-1</strain>
    </source>
</reference>
<dbReference type="Proteomes" id="UP001369247">
    <property type="component" value="Unassembled WGS sequence"/>
</dbReference>
<evidence type="ECO:0000256" key="1">
    <source>
        <dbReference type="SAM" id="MobiDB-lite"/>
    </source>
</evidence>
<name>A0ABU8TXH4_METWO</name>
<gene>
    <name evidence="3" type="ORF">U2150_06490</name>
</gene>
<dbReference type="RefSeq" id="WP_315901938.1">
    <property type="nucleotide sequence ID" value="NZ_CP104550.1"/>
</dbReference>
<dbReference type="EMBL" id="JAXUHJ010000010">
    <property type="protein sequence ID" value="MEJ8543133.1"/>
    <property type="molecule type" value="Genomic_DNA"/>
</dbReference>
<sequence length="77" mass="8281">MMTILDDDCGQGSSEYILLFGAIIVVAILALVIYRSYFQKSSLNSAQDMEKVRSNTEDSGDSPSAPPVNNTTPPSLP</sequence>
<organism evidence="3 4">
    <name type="scientific">Methanothermobacter wolfeii</name>
    <name type="common">Methanobacterium wolfei</name>
    <dbReference type="NCBI Taxonomy" id="145261"/>
    <lineage>
        <taxon>Archaea</taxon>
        <taxon>Methanobacteriati</taxon>
        <taxon>Methanobacteriota</taxon>
        <taxon>Methanomada group</taxon>
        <taxon>Methanobacteria</taxon>
        <taxon>Methanobacteriales</taxon>
        <taxon>Methanobacteriaceae</taxon>
        <taxon>Methanothermobacter</taxon>
    </lineage>
</organism>
<evidence type="ECO:0000313" key="4">
    <source>
        <dbReference type="Proteomes" id="UP001369247"/>
    </source>
</evidence>
<keyword evidence="2" id="KW-0812">Transmembrane</keyword>